<gene>
    <name evidence="1" type="ORF">MM415B03403_0002</name>
</gene>
<accession>A0A6M3LAD4</accession>
<dbReference type="AlphaFoldDB" id="A0A6M3LAD4"/>
<name>A0A6M3LAD4_9ZZZZ</name>
<sequence length="102" mass="11946">MVKFSNDDSRAFSVTNLNYLDGGFMAIGIIVKNGDKKGKISKENKAEWRNERRVKILAKKGYRAENIAAMMFTPENNIREQHVKKWLRNVVNEKEMKYNEHI</sequence>
<evidence type="ECO:0000313" key="1">
    <source>
        <dbReference type="EMBL" id="QJA91319.1"/>
    </source>
</evidence>
<protein>
    <submittedName>
        <fullName evidence="1">Uncharacterized protein</fullName>
    </submittedName>
</protein>
<organism evidence="1">
    <name type="scientific">viral metagenome</name>
    <dbReference type="NCBI Taxonomy" id="1070528"/>
    <lineage>
        <taxon>unclassified sequences</taxon>
        <taxon>metagenomes</taxon>
        <taxon>organismal metagenomes</taxon>
    </lineage>
</organism>
<proteinExistence type="predicted"/>
<dbReference type="EMBL" id="MT142979">
    <property type="protein sequence ID" value="QJA91319.1"/>
    <property type="molecule type" value="Genomic_DNA"/>
</dbReference>
<reference evidence="1" key="1">
    <citation type="submission" date="2020-03" db="EMBL/GenBank/DDBJ databases">
        <title>The deep terrestrial virosphere.</title>
        <authorList>
            <person name="Holmfeldt K."/>
            <person name="Nilsson E."/>
            <person name="Simone D."/>
            <person name="Lopez-Fernandez M."/>
            <person name="Wu X."/>
            <person name="de Brujin I."/>
            <person name="Lundin D."/>
            <person name="Andersson A."/>
            <person name="Bertilsson S."/>
            <person name="Dopson M."/>
        </authorList>
    </citation>
    <scope>NUCLEOTIDE SEQUENCE</scope>
    <source>
        <strain evidence="1">MM415B03403</strain>
    </source>
</reference>